<comment type="similarity">
    <text evidence="1">Belongs to the dynein light chain Tctex-type family.</text>
</comment>
<dbReference type="OrthoDB" id="10248487at2759"/>
<dbReference type="GO" id="GO:0045505">
    <property type="term" value="F:dynein intermediate chain binding"/>
    <property type="evidence" value="ECO:0007669"/>
    <property type="project" value="TreeGrafter"/>
</dbReference>
<evidence type="ECO:0000256" key="1">
    <source>
        <dbReference type="ARBA" id="ARBA00005361"/>
    </source>
</evidence>
<dbReference type="STRING" id="7375.A0A0L0CAL1"/>
<evidence type="ECO:0000313" key="3">
    <source>
        <dbReference type="Proteomes" id="UP000037069"/>
    </source>
</evidence>
<dbReference type="GO" id="GO:0005868">
    <property type="term" value="C:cytoplasmic dynein complex"/>
    <property type="evidence" value="ECO:0007669"/>
    <property type="project" value="TreeGrafter"/>
</dbReference>
<keyword evidence="3" id="KW-1185">Reference proteome</keyword>
<dbReference type="PANTHER" id="PTHR21255:SF65">
    <property type="entry name" value="TCTEX1 DOMAIN-CONTAINING PROTEIN 2"/>
    <property type="match status" value="1"/>
</dbReference>
<dbReference type="CDD" id="cd21451">
    <property type="entry name" value="DLC-like_TCTEX1D"/>
    <property type="match status" value="1"/>
</dbReference>
<evidence type="ECO:0000313" key="2">
    <source>
        <dbReference type="EMBL" id="KNC29292.1"/>
    </source>
</evidence>
<sequence>MASWSNMKSRITASVRTTSRMNALLSESMLGKRKALIKLSTVEGENEAESENEKPKNDWSFFRTNFSMEQVQKLIEATIEERLTWDRFSRSYDSWRSLQLAENLASDIRDGVRRFNHKRHRIVCILSVIEKQNQGITMRMRHLMDEEMDNFTSVVYERPTYFIVVTVYLVYKD</sequence>
<proteinExistence type="inferred from homology"/>
<dbReference type="InterPro" id="IPR038586">
    <property type="entry name" value="Tctex-1-like_sf"/>
</dbReference>
<dbReference type="OMA" id="VYQRMCH"/>
<dbReference type="AlphaFoldDB" id="A0A0L0CAL1"/>
<comment type="caution">
    <text evidence="2">The sequence shown here is derived from an EMBL/GenBank/DDBJ whole genome shotgun (WGS) entry which is preliminary data.</text>
</comment>
<dbReference type="Proteomes" id="UP000037069">
    <property type="component" value="Unassembled WGS sequence"/>
</dbReference>
<name>A0A0L0CAL1_LUCCU</name>
<dbReference type="EMBL" id="JRES01000678">
    <property type="protein sequence ID" value="KNC29292.1"/>
    <property type="molecule type" value="Genomic_DNA"/>
</dbReference>
<accession>A0A0L0CAL1</accession>
<protein>
    <recommendedName>
        <fullName evidence="4">Tctex1 domain-containing protein 2</fullName>
    </recommendedName>
</protein>
<dbReference type="GO" id="GO:0005737">
    <property type="term" value="C:cytoplasm"/>
    <property type="evidence" value="ECO:0007669"/>
    <property type="project" value="TreeGrafter"/>
</dbReference>
<dbReference type="Gene3D" id="3.30.1140.40">
    <property type="entry name" value="Tctex-1"/>
    <property type="match status" value="1"/>
</dbReference>
<dbReference type="GO" id="GO:0007018">
    <property type="term" value="P:microtubule-based movement"/>
    <property type="evidence" value="ECO:0007669"/>
    <property type="project" value="TreeGrafter"/>
</dbReference>
<dbReference type="Pfam" id="PF03645">
    <property type="entry name" value="Tctex-1"/>
    <property type="match status" value="1"/>
</dbReference>
<gene>
    <name evidence="2" type="ORF">FF38_02379</name>
</gene>
<evidence type="ECO:0008006" key="4">
    <source>
        <dbReference type="Google" id="ProtNLM"/>
    </source>
</evidence>
<reference evidence="2 3" key="1">
    <citation type="journal article" date="2015" name="Nat. Commun.">
        <title>Lucilia cuprina genome unlocks parasitic fly biology to underpin future interventions.</title>
        <authorList>
            <person name="Anstead C.A."/>
            <person name="Korhonen P.K."/>
            <person name="Young N.D."/>
            <person name="Hall R.S."/>
            <person name="Jex A.R."/>
            <person name="Murali S.C."/>
            <person name="Hughes D.S."/>
            <person name="Lee S.F."/>
            <person name="Perry T."/>
            <person name="Stroehlein A.J."/>
            <person name="Ansell B.R."/>
            <person name="Breugelmans B."/>
            <person name="Hofmann A."/>
            <person name="Qu J."/>
            <person name="Dugan S."/>
            <person name="Lee S.L."/>
            <person name="Chao H."/>
            <person name="Dinh H."/>
            <person name="Han Y."/>
            <person name="Doddapaneni H.V."/>
            <person name="Worley K.C."/>
            <person name="Muzny D.M."/>
            <person name="Ioannidis P."/>
            <person name="Waterhouse R.M."/>
            <person name="Zdobnov E.M."/>
            <person name="James P.J."/>
            <person name="Bagnall N.H."/>
            <person name="Kotze A.C."/>
            <person name="Gibbs R.A."/>
            <person name="Richards S."/>
            <person name="Batterham P."/>
            <person name="Gasser R.B."/>
        </authorList>
    </citation>
    <scope>NUCLEOTIDE SEQUENCE [LARGE SCALE GENOMIC DNA]</scope>
    <source>
        <strain evidence="2 3">LS</strain>
        <tissue evidence="2">Full body</tissue>
    </source>
</reference>
<organism evidence="2 3">
    <name type="scientific">Lucilia cuprina</name>
    <name type="common">Green bottle fly</name>
    <name type="synonym">Australian sheep blowfly</name>
    <dbReference type="NCBI Taxonomy" id="7375"/>
    <lineage>
        <taxon>Eukaryota</taxon>
        <taxon>Metazoa</taxon>
        <taxon>Ecdysozoa</taxon>
        <taxon>Arthropoda</taxon>
        <taxon>Hexapoda</taxon>
        <taxon>Insecta</taxon>
        <taxon>Pterygota</taxon>
        <taxon>Neoptera</taxon>
        <taxon>Endopterygota</taxon>
        <taxon>Diptera</taxon>
        <taxon>Brachycera</taxon>
        <taxon>Muscomorpha</taxon>
        <taxon>Oestroidea</taxon>
        <taxon>Calliphoridae</taxon>
        <taxon>Luciliinae</taxon>
        <taxon>Lucilia</taxon>
    </lineage>
</organism>
<dbReference type="InterPro" id="IPR005334">
    <property type="entry name" value="Tctex-1-like"/>
</dbReference>
<dbReference type="PANTHER" id="PTHR21255">
    <property type="entry name" value="T-COMPLEX-ASSOCIATED-TESTIS-EXPRESSED 1/ DYNEIN LIGHT CHAIN"/>
    <property type="match status" value="1"/>
</dbReference>